<dbReference type="Proteomes" id="UP000030686">
    <property type="component" value="Unassembled WGS sequence"/>
</dbReference>
<name>W6Q112_PENRF</name>
<dbReference type="AlphaFoldDB" id="W6Q112"/>
<dbReference type="EMBL" id="HG792015">
    <property type="protein sequence ID" value="CDM29656.1"/>
    <property type="molecule type" value="Genomic_DNA"/>
</dbReference>
<evidence type="ECO:0000313" key="2">
    <source>
        <dbReference type="Proteomes" id="UP000030686"/>
    </source>
</evidence>
<keyword evidence="2" id="KW-1185">Reference proteome</keyword>
<reference evidence="1" key="1">
    <citation type="journal article" date="2014" name="Nat. Commun.">
        <title>Multiple recent horizontal transfers of a large genomic region in cheese making fungi.</title>
        <authorList>
            <person name="Cheeseman K."/>
            <person name="Ropars J."/>
            <person name="Renault P."/>
            <person name="Dupont J."/>
            <person name="Gouzy J."/>
            <person name="Branca A."/>
            <person name="Abraham A.L."/>
            <person name="Ceppi M."/>
            <person name="Conseiller E."/>
            <person name="Debuchy R."/>
            <person name="Malagnac F."/>
            <person name="Goarin A."/>
            <person name="Silar P."/>
            <person name="Lacoste S."/>
            <person name="Sallet E."/>
            <person name="Bensimon A."/>
            <person name="Giraud T."/>
            <person name="Brygoo Y."/>
        </authorList>
    </citation>
    <scope>NUCLEOTIDE SEQUENCE [LARGE SCALE GENOMIC DNA]</scope>
    <source>
        <strain evidence="1">FM164</strain>
    </source>
</reference>
<dbReference type="STRING" id="1365484.W6Q112"/>
<dbReference type="OrthoDB" id="4367738at2759"/>
<evidence type="ECO:0000313" key="1">
    <source>
        <dbReference type="EMBL" id="CDM29656.1"/>
    </source>
</evidence>
<gene>
    <name evidence="1" type="ORF">PROQFM164_S01g003468</name>
</gene>
<accession>W6Q112</accession>
<sequence length="99" mass="11012">MLAGLLRVFTSSAKEYTIPDTQANQVFSGFATMKYKGSQDTTASQPYVDYGGRNTSAFVVALENKAIKNHPAVTIPKATNQLEPLHWPFGLVLHMDYFR</sequence>
<proteinExistence type="predicted"/>
<organism evidence="1 2">
    <name type="scientific">Penicillium roqueforti (strain FM164)</name>
    <dbReference type="NCBI Taxonomy" id="1365484"/>
    <lineage>
        <taxon>Eukaryota</taxon>
        <taxon>Fungi</taxon>
        <taxon>Dikarya</taxon>
        <taxon>Ascomycota</taxon>
        <taxon>Pezizomycotina</taxon>
        <taxon>Eurotiomycetes</taxon>
        <taxon>Eurotiomycetidae</taxon>
        <taxon>Eurotiales</taxon>
        <taxon>Aspergillaceae</taxon>
        <taxon>Penicillium</taxon>
    </lineage>
</organism>
<protein>
    <submittedName>
        <fullName evidence="1">Genomic scaffold, ProqFM164S01</fullName>
    </submittedName>
</protein>